<reference evidence="3 4" key="1">
    <citation type="journal article" date="2012" name="J. Bacteriol.">
        <title>Complete Genome Sequence of the Fruiting Myxobacterium Corallococcus coralloides DSM 2259.</title>
        <authorList>
            <person name="Huntley S."/>
            <person name="Zhang Y."/>
            <person name="Treuner-Lange A."/>
            <person name="Kneip S."/>
            <person name="Sensen C.W."/>
            <person name="Sogaard-Andersen L."/>
        </authorList>
    </citation>
    <scope>NUCLEOTIDE SEQUENCE [LARGE SCALE GENOMIC DNA]</scope>
    <source>
        <strain evidence="4">ATCC 25202 / DSM 2259 / NBRC 100086 / M2</strain>
    </source>
</reference>
<dbReference type="Pfam" id="PF20248">
    <property type="entry name" value="DUF6603"/>
    <property type="match status" value="1"/>
</dbReference>
<feature type="domain" description="DUF6603" evidence="2">
    <location>
        <begin position="2071"/>
        <end position="2551"/>
    </location>
</feature>
<dbReference type="KEGG" id="ccx:COCOR_06899"/>
<keyword evidence="4" id="KW-1185">Reference proteome</keyword>
<sequence length="3166" mass="329600">MNTHSARSRSKARAFRGTSQAPSVTVSRASLPPVVATLAQLMGLLTPEGSDEDTLRVNEDWFGAPLEQTRTAVKQNGPQLAQLLGELFGEVGGNALGIPVDDPALLGTWFPISLPGSAQPSGLCFVSYEQDGKQVLGLGTLYVKPVQLTGEAVAIGPSTVDVEVWGMLPLVEVGGGDFGLVLGTEGFPLSLGFAVRSPGDPLIQAAGFSFSGVRVTATLDVAAANPVQVSTDILQLRLPGESAPKDQSLAQLASLSGDELLSTAAALAVSALGSVTEGNGALAYLLPALGLGSSVPGTNTQLPLLGWARLLQRAMEGKDLAEPFVTWFTALLSDADVLSAWLTSVASLVGGSALPVSGSGTRQDPFTVPLLRDSSLGTVSLTLASQVDSTGVLTMYPGLAYAGSPVVLGTSSSVLRIQGSLELGEFGLNLGGPASYDPSSLNGAVRIALVDKDPTQPLFQGQLEQLQYTFGALSAGVELAPGPRVVPHFELTNVQTPNGNYDVLDLTQPGKLVQVALDELVAAIVTELTSLLGVGSDPEAPFGSQLAALIGFTPPSLPEGVTWPSNLAPPLAAGQLLGTLQNPVAALGGYYAGLFQGSVGGQLPFYYLVSELGTLLQEASAPISITGAGTAVSPWKVSLSGASLPVSLVVFSQDVPGNKDMLRVTFGLEVAPALGLAGGPPVVLDFTLQAVSLDLPKQNVLAPARGTLLPQVGLTLSLPQGVSTPAVLDASVQVSSASLSVGWSPFEGLHWSMFAGQPVLMVGTTKLAVGEDLDFGDATSLEDLVTQQAKTFGPILLGLLGVGVARTGSPAGVAATGLLGLLPNLAPFMPQGLTWPSTMPTLQPGDLTDPIGALKAQVAGLLSSSDNARAAVTLLAWALQGGGGAPVVAGTGTYPDPFEVPLGFTSAIGGRLWYDSSAQSVGVGLGRTDTVSLGQGVQMTTDVRLDMVEAALGGQPLTGQDPVPSLTLMGRFSMESGEPLARREGVARVQALELGVRFSFSGGGHFTVTPLVDLLGSQTLDREVMDRFPLAALPDANPEDQEGYLTQLNLAIQAIVLVAKDAPGFQTVYTVLGALGLALVRRTDSDPYGVNPGGWQGLIANPLSFLGSRASAVLADPDLRSQFFQVLKDMLGIAPSGLTSTPAGAEGGNPLGVPTALLEVLAAMGYLGPAEQGHAPRPEALIELARHPVQTLTTRFQHLVTSPEVLAALISTLNAQGTIPSSFGIFTLSVTGGRVIAVGIPASAPLDLGSLVQLSGQLTFDLRQLTVGAAVRAYVPAIGAALVPEVAFSLPGTGEAASGSPLTLSLAWGDGTLPSARPLTLYPFDATTFLQDLAALAPFQALSTIVTQVVDSQLLARYPLAQVAFSALGLAFQDAKGAWHLKSLLGLFDDPIGWLISDAVLGRSGQLNLEQLSQVLKAIPTVASTNGISVSQVDGGISVSGLPYNLSIGVGVDLTGQSATFSTALTQPVSLASGQGSVEELSLAIRLAPNFQPGVSGLITVSGDVGLSNRLFTSFGHQAAGAPGFSLSVGEQGAGNPVLQLLPFQGWTSLVQQVASQAIQLLLETLTSLLLEALEKNGAEDFAGRLRTAGTELDVAGLVSALSNITDPDTLYASAHAWLIARVSAPNVQQTTQAIAGLFSKLVPGVSAQNGLITYTPGGAVPVTLMLGSMALNGVQQFGLWLKLDLPSTTLLQASVDQTGVGVDLASPGAPLFSFGVHLAVPIAGQTGPELDFVYDSRAQQLLLTLDPQGGGSSLARELYPSLFGNTGSQEPLSTQVRQWLLQVLAQVLPRYVSLVILNTSTVSQWLDSPLVQGGPTPGAVLVASQVLVKQEDTYELNTFEALSQLSPLGFLAGFLKALLSTQVKVLSFGTSGGIWLEPSPTEPQSFGVRVVAPDLAIPQVRNLLVQLGATDTAWIDQAGGPKTSPGLSVYVPIQDDGPVFGDLQLNLINLGLDIQGANQEPLIQLSRFQLGSVSPRALLTLDFDQGTPAVGFGAAVGLNEIAIAVAPTQAVGSGNAVAENLLGAGSTSQPSQDTEPVNPSFSVEAGYVQQLYVRLSGPDGGSQEQVWLPVQRNFGPLHVNQVGFGWRNTEKVLQLLFDGGVELAGLSAGVKELSVGIPVTTPTDSTQYSLDLQGLSVSYQGGDVSIGGGLLKEESPLRYDGAAIIKAGTFSIAALGSYALVPLDPQQKDGPTAPSLFVFAALDAPLGGIPEFFVTGLAAGFSYNRGLIIPEPGNIQEYPLVQAAMDPATFFGGDTQPENALSKLSTIVYPELGAYWVGAGVKFTTYELLTSFALLLVKFGREFEIDLVGASVMSLPPMVSESSALAYVEMGLVVSFKPSEGVISAFAQLTPNSFVLDRSAKLTGGFAFFIWYTGEHAGDFVITLGGYHPAFQRPAWYPDVPRLGLNWAISDSPKIGISGDAYFALTPSAVMVGAHMSLQFEDGPLRAWFNAGADFLLSWMPFSFDALIEISVGVALKTELFGVSTTLSASLGARLHMFGPPTGGIVEVDWYVISFSIPFGASQSEASSHPLQSWDDFASLLLPKEVGSTKSLSGPPRAEAGGGEQQVVKLRAAEGLLQDGPDGWLVKPFGFTLRVDTAIPATTLTVSGGARFTGPAMGVRPMDVPSITTPLTVTLSKRDESTGKWQPVALAPSAVSLQAAKTGAPEALWAQTFFDPGAAPSSRFIPDAVVGVSIIGDQMQQLDPIGPITLPDAFEFEQEGPLPLPYKGWPYTPPEPLPQTKGFQKLMSTLMAPGVVEVRNAVFLALREREVAASRAPSLDVLAAFADDILLAPPRLALIGEDVATGRPQGVRVSTRAVPMAVEAAPEPPAWGPRLLGGIRRYQVGVGRPSPDGVLLPWSRGSRGRWVDSRGGTEAHEALAAFTQQGPGAPRDTPCSTRVFPGSTTLWEVDPRSETVIHASGGLGMRVCSFDRNHMLLEDRRLEANSSWTLPGGTAHLALSGLDECACQPPLVGWQSDAPALKVNARYALAEGCVLRPQAALRERRRGGTPRRGTLDCAQVVAGNRVSDRHGRVEPGWLETLLPHGQRTVVVLAGPGPGLPCVSLAGKDTPEAPAARLELEPRSVQETEAGRVLFFDVPEAARSGRYLSVLVRHASPQQLRGVFGLTEDRDQAQVNWMGQVLKPLGVNTRARGSRTATATLVTRPR</sequence>
<evidence type="ECO:0000259" key="2">
    <source>
        <dbReference type="Pfam" id="PF20248"/>
    </source>
</evidence>
<dbReference type="InParanoid" id="H8N2A3"/>
<dbReference type="eggNOG" id="ENOG502Z7M5">
    <property type="taxonomic scope" value="Bacteria"/>
</dbReference>
<feature type="region of interest" description="Disordered" evidence="1">
    <location>
        <begin position="1"/>
        <end position="23"/>
    </location>
</feature>
<dbReference type="RefSeq" id="WP_014399684.1">
    <property type="nucleotide sequence ID" value="NC_017030.1"/>
</dbReference>
<feature type="compositionally biased region" description="Basic residues" evidence="1">
    <location>
        <begin position="1"/>
        <end position="14"/>
    </location>
</feature>
<dbReference type="EMBL" id="CP003389">
    <property type="protein sequence ID" value="AFE07208.1"/>
    <property type="molecule type" value="Genomic_DNA"/>
</dbReference>
<dbReference type="OrthoDB" id="535891at2"/>
<dbReference type="InterPro" id="IPR046538">
    <property type="entry name" value="DUF6603"/>
</dbReference>
<evidence type="ECO:0000313" key="4">
    <source>
        <dbReference type="Proteomes" id="UP000007587"/>
    </source>
</evidence>
<organism evidence="3 4">
    <name type="scientific">Corallococcus coralloides (strain ATCC 25202 / DSM 2259 / NBRC 100086 / M2)</name>
    <name type="common">Myxococcus coralloides</name>
    <dbReference type="NCBI Taxonomy" id="1144275"/>
    <lineage>
        <taxon>Bacteria</taxon>
        <taxon>Pseudomonadati</taxon>
        <taxon>Myxococcota</taxon>
        <taxon>Myxococcia</taxon>
        <taxon>Myxococcales</taxon>
        <taxon>Cystobacterineae</taxon>
        <taxon>Myxococcaceae</taxon>
        <taxon>Corallococcus</taxon>
    </lineage>
</organism>
<evidence type="ECO:0000256" key="1">
    <source>
        <dbReference type="SAM" id="MobiDB-lite"/>
    </source>
</evidence>
<reference evidence="4" key="2">
    <citation type="submission" date="2012-03" db="EMBL/GenBank/DDBJ databases">
        <title>Genome sequence of the fruiting myxobacterium Corallococcus coralloides DSM 2259.</title>
        <authorList>
            <person name="Huntley S."/>
            <person name="Zhang Y."/>
            <person name="Treuner-Lange A."/>
            <person name="Sensen C.W."/>
            <person name="Sogaard-Andersen L."/>
        </authorList>
    </citation>
    <scope>NUCLEOTIDE SEQUENCE [LARGE SCALE GENOMIC DNA]</scope>
    <source>
        <strain evidence="4">ATCC 25202 / DSM 2259 / NBRC 100086 / M2</strain>
    </source>
</reference>
<dbReference type="Proteomes" id="UP000007587">
    <property type="component" value="Chromosome"/>
</dbReference>
<evidence type="ECO:0000313" key="3">
    <source>
        <dbReference type="EMBL" id="AFE07208.1"/>
    </source>
</evidence>
<accession>H8N2A3</accession>
<dbReference type="HOGENOM" id="CLU_225516_0_0_7"/>
<proteinExistence type="predicted"/>
<dbReference type="STRING" id="1144275.COCOR_06899"/>
<gene>
    <name evidence="3" type="ordered locus">COCOR_06899</name>
</gene>
<protein>
    <recommendedName>
        <fullName evidence="2">DUF6603 domain-containing protein</fullName>
    </recommendedName>
</protein>
<name>H8N2A3_CORCM</name>